<evidence type="ECO:0000313" key="1">
    <source>
        <dbReference type="EMBL" id="CUQ22645.1"/>
    </source>
</evidence>
<dbReference type="OrthoDB" id="2970424at2"/>
<dbReference type="AlphaFoldDB" id="A0A174USH9"/>
<name>A0A174USH9_9FIRM</name>
<gene>
    <name evidence="1" type="ORF">ERS852551_03621</name>
</gene>
<dbReference type="EMBL" id="CZBE01000038">
    <property type="protein sequence ID" value="CUQ22645.1"/>
    <property type="molecule type" value="Genomic_DNA"/>
</dbReference>
<reference evidence="1 2" key="1">
    <citation type="submission" date="2015-09" db="EMBL/GenBank/DDBJ databases">
        <authorList>
            <consortium name="Pathogen Informatics"/>
        </authorList>
    </citation>
    <scope>NUCLEOTIDE SEQUENCE [LARGE SCALE GENOMIC DNA]</scope>
    <source>
        <strain evidence="1 2">2789STDY5834939</strain>
    </source>
</reference>
<organism evidence="1 2">
    <name type="scientific">Anaerotruncus colihominis</name>
    <dbReference type="NCBI Taxonomy" id="169435"/>
    <lineage>
        <taxon>Bacteria</taxon>
        <taxon>Bacillati</taxon>
        <taxon>Bacillota</taxon>
        <taxon>Clostridia</taxon>
        <taxon>Eubacteriales</taxon>
        <taxon>Oscillospiraceae</taxon>
        <taxon>Anaerotruncus</taxon>
    </lineage>
</organism>
<evidence type="ECO:0000313" key="2">
    <source>
        <dbReference type="Proteomes" id="UP000095765"/>
    </source>
</evidence>
<dbReference type="RefSeq" id="WP_055246159.1">
    <property type="nucleotide sequence ID" value="NZ_CZBE01000038.1"/>
</dbReference>
<accession>A0A174USH9</accession>
<sequence length="83" mass="9168">MSVCKGCGAPIDWIRTTEGRNMPIDPEPVFIIEGGGTDRFITDEGAVVLGRMARPDEESPALPVGFVPHWKTCPNAADFRRRR</sequence>
<protein>
    <submittedName>
        <fullName evidence="1">Uncharacterized protein</fullName>
    </submittedName>
</protein>
<proteinExistence type="predicted"/>
<dbReference type="Proteomes" id="UP000095765">
    <property type="component" value="Unassembled WGS sequence"/>
</dbReference>